<evidence type="ECO:0000256" key="1">
    <source>
        <dbReference type="SAM" id="SignalP"/>
    </source>
</evidence>
<evidence type="ECO:0000313" key="3">
    <source>
        <dbReference type="Proteomes" id="UP000270487"/>
    </source>
</evidence>
<dbReference type="InterPro" id="IPR054665">
    <property type="entry name" value="ZirU-like_dom"/>
</dbReference>
<accession>A0A3S4WTC1</accession>
<feature type="signal peptide" evidence="1">
    <location>
        <begin position="1"/>
        <end position="30"/>
    </location>
</feature>
<sequence length="232" mass="23423">MNNKIGSRRGLVPLLSGMLLSMLIVGSAWSAVTSSPTSTVRGRAPVVTQSTIVSDNASGNGLIDIGDTLSVGTAGAFSDADGDTAIPETYQWQADGADIAGATNNTYTIVAGDLGKAITVLVTPHTDPAITDPAVGLVVPSNTLTVIAGGTVTGVTVTGEVGGYPQVDSTLTATATCAGGTCNGVTYQWQLETGQGTNTYSNISGATSSTYTPVRTDQRLRVQVVVSNPAAQ</sequence>
<dbReference type="Proteomes" id="UP000270487">
    <property type="component" value="Chromosome"/>
</dbReference>
<feature type="chain" id="PRO_5018608559" evidence="1">
    <location>
        <begin position="31"/>
        <end position="232"/>
    </location>
</feature>
<dbReference type="NCBIfam" id="NF040485">
    <property type="entry name" value="ZirU_fam"/>
    <property type="match status" value="1"/>
</dbReference>
<evidence type="ECO:0000313" key="2">
    <source>
        <dbReference type="EMBL" id="VEI73224.1"/>
    </source>
</evidence>
<gene>
    <name evidence="2" type="ORF">NCTC13193_04047</name>
</gene>
<dbReference type="GeneID" id="30323607"/>
<dbReference type="EMBL" id="LR134492">
    <property type="protein sequence ID" value="VEI73224.1"/>
    <property type="molecule type" value="Genomic_DNA"/>
</dbReference>
<reference evidence="2 3" key="1">
    <citation type="submission" date="2018-12" db="EMBL/GenBank/DDBJ databases">
        <authorList>
            <consortium name="Pathogen Informatics"/>
        </authorList>
    </citation>
    <scope>NUCLEOTIDE SEQUENCE [LARGE SCALE GENOMIC DNA]</scope>
    <source>
        <strain evidence="2 3">NCTC13193</strain>
    </source>
</reference>
<keyword evidence="1" id="KW-0732">Signal</keyword>
<name>A0A3S4WTC1_SERFO</name>
<dbReference type="Gene3D" id="2.60.40.2700">
    <property type="match status" value="2"/>
</dbReference>
<dbReference type="AlphaFoldDB" id="A0A3S4WTC1"/>
<dbReference type="RefSeq" id="WP_024485204.1">
    <property type="nucleotide sequence ID" value="NZ_CAMKJV010000007.1"/>
</dbReference>
<protein>
    <submittedName>
        <fullName evidence="2">Uncharacterized protein</fullName>
    </submittedName>
</protein>
<proteinExistence type="predicted"/>
<organism evidence="2 3">
    <name type="scientific">Serratia fonticola</name>
    <dbReference type="NCBI Taxonomy" id="47917"/>
    <lineage>
        <taxon>Bacteria</taxon>
        <taxon>Pseudomonadati</taxon>
        <taxon>Pseudomonadota</taxon>
        <taxon>Gammaproteobacteria</taxon>
        <taxon>Enterobacterales</taxon>
        <taxon>Yersiniaceae</taxon>
        <taxon>Serratia</taxon>
    </lineage>
</organism>